<dbReference type="Gene3D" id="3.60.21.10">
    <property type="match status" value="1"/>
</dbReference>
<accession>A0AAW5YVB9</accession>
<dbReference type="AlphaFoldDB" id="A0AAW5YVB9"/>
<proteinExistence type="predicted"/>
<sequence>MLTKTITDSERPDFWLISDPHLIADDLHDFGARVKKMRQTSAGKDIAYQDLALRAFVRKVVRAKPAALIITGDLTFNGAKRSAERLGEIFAPLKEAGIALLVIPGNHDIYDG</sequence>
<dbReference type="GO" id="GO:0016787">
    <property type="term" value="F:hydrolase activity"/>
    <property type="evidence" value="ECO:0007669"/>
    <property type="project" value="InterPro"/>
</dbReference>
<dbReference type="InterPro" id="IPR004843">
    <property type="entry name" value="Calcineurin-like_PHP"/>
</dbReference>
<dbReference type="SUPFAM" id="SSF56300">
    <property type="entry name" value="Metallo-dependent phosphatases"/>
    <property type="match status" value="1"/>
</dbReference>
<dbReference type="Pfam" id="PF00149">
    <property type="entry name" value="Metallophos"/>
    <property type="match status" value="1"/>
</dbReference>
<dbReference type="EMBL" id="JAQIEY010000008">
    <property type="protein sequence ID" value="MDA3767639.1"/>
    <property type="molecule type" value="Genomic_DNA"/>
</dbReference>
<evidence type="ECO:0000313" key="2">
    <source>
        <dbReference type="EMBL" id="MDA3767639.1"/>
    </source>
</evidence>
<name>A0AAW5YVB9_9LACO</name>
<evidence type="ECO:0000259" key="1">
    <source>
        <dbReference type="Pfam" id="PF00149"/>
    </source>
</evidence>
<dbReference type="Proteomes" id="UP001210502">
    <property type="component" value="Unassembled WGS sequence"/>
</dbReference>
<gene>
    <name evidence="2" type="ORF">PF586_03995</name>
</gene>
<organism evidence="2 3">
    <name type="scientific">Lactobacillus delbrueckii</name>
    <dbReference type="NCBI Taxonomy" id="1584"/>
    <lineage>
        <taxon>Bacteria</taxon>
        <taxon>Bacillati</taxon>
        <taxon>Bacillota</taxon>
        <taxon>Bacilli</taxon>
        <taxon>Lactobacillales</taxon>
        <taxon>Lactobacillaceae</taxon>
        <taxon>Lactobacillus</taxon>
    </lineage>
</organism>
<reference evidence="2" key="1">
    <citation type="submission" date="2023-01" db="EMBL/GenBank/DDBJ databases">
        <title>Sequencing of the bacterial strains from artisanal fermented milk Matsoni.</title>
        <authorList>
            <person name="Rozman V."/>
            <person name="Accetto T."/>
            <person name="Bogovic Matijasic B."/>
        </authorList>
    </citation>
    <scope>NUCLEOTIDE SEQUENCE</scope>
    <source>
        <strain evidence="2">Lbl333</strain>
    </source>
</reference>
<dbReference type="RefSeq" id="WP_271024388.1">
    <property type="nucleotide sequence ID" value="NZ_JAQIEY010000008.1"/>
</dbReference>
<feature type="domain" description="Calcineurin-like phosphoesterase" evidence="1">
    <location>
        <begin position="14"/>
        <end position="110"/>
    </location>
</feature>
<protein>
    <submittedName>
        <fullName evidence="2">Metallophosphoesterase</fullName>
    </submittedName>
</protein>
<comment type="caution">
    <text evidence="2">The sequence shown here is derived from an EMBL/GenBank/DDBJ whole genome shotgun (WGS) entry which is preliminary data.</text>
</comment>
<dbReference type="InterPro" id="IPR029052">
    <property type="entry name" value="Metallo-depent_PP-like"/>
</dbReference>
<evidence type="ECO:0000313" key="3">
    <source>
        <dbReference type="Proteomes" id="UP001210502"/>
    </source>
</evidence>